<dbReference type="Proteomes" id="UP000438182">
    <property type="component" value="Unassembled WGS sequence"/>
</dbReference>
<dbReference type="InterPro" id="IPR002018">
    <property type="entry name" value="CarbesteraseB"/>
</dbReference>
<gene>
    <name evidence="6" type="ORF">GB864_05300</name>
</gene>
<proteinExistence type="inferred from homology"/>
<dbReference type="Pfam" id="PF00135">
    <property type="entry name" value="COesterase"/>
    <property type="match status" value="1"/>
</dbReference>
<dbReference type="PROSITE" id="PS00122">
    <property type="entry name" value="CARBOXYLESTERASE_B_1"/>
    <property type="match status" value="1"/>
</dbReference>
<evidence type="ECO:0000256" key="1">
    <source>
        <dbReference type="ARBA" id="ARBA00005964"/>
    </source>
</evidence>
<organism evidence="6 7">
    <name type="scientific">Agromyces seonyuensis</name>
    <dbReference type="NCBI Taxonomy" id="2662446"/>
    <lineage>
        <taxon>Bacteria</taxon>
        <taxon>Bacillati</taxon>
        <taxon>Actinomycetota</taxon>
        <taxon>Actinomycetes</taxon>
        <taxon>Micrococcales</taxon>
        <taxon>Microbacteriaceae</taxon>
        <taxon>Agromyces</taxon>
    </lineage>
</organism>
<evidence type="ECO:0000256" key="3">
    <source>
        <dbReference type="RuleBase" id="RU361235"/>
    </source>
</evidence>
<dbReference type="InterPro" id="IPR029058">
    <property type="entry name" value="AB_hydrolase_fold"/>
</dbReference>
<feature type="region of interest" description="Disordered" evidence="4">
    <location>
        <begin position="1"/>
        <end position="43"/>
    </location>
</feature>
<evidence type="ECO:0000256" key="4">
    <source>
        <dbReference type="SAM" id="MobiDB-lite"/>
    </source>
</evidence>
<evidence type="ECO:0000256" key="2">
    <source>
        <dbReference type="ARBA" id="ARBA00022801"/>
    </source>
</evidence>
<reference evidence="6 7" key="1">
    <citation type="submission" date="2019-12" db="EMBL/GenBank/DDBJ databases">
        <authorList>
            <person name="Kim Y.S."/>
        </authorList>
    </citation>
    <scope>NUCLEOTIDE SEQUENCE [LARGE SCALE GENOMIC DNA]</scope>
    <source>
        <strain evidence="6 7">MMS17-SY077</strain>
    </source>
</reference>
<evidence type="ECO:0000259" key="5">
    <source>
        <dbReference type="Pfam" id="PF00135"/>
    </source>
</evidence>
<keyword evidence="2 3" id="KW-0378">Hydrolase</keyword>
<dbReference type="PANTHER" id="PTHR11559">
    <property type="entry name" value="CARBOXYLESTERASE"/>
    <property type="match status" value="1"/>
</dbReference>
<accession>A0A6I4P3X9</accession>
<comment type="similarity">
    <text evidence="1 3">Belongs to the type-B carboxylesterase/lipase family.</text>
</comment>
<feature type="domain" description="Carboxylesterase type B" evidence="5">
    <location>
        <begin position="51"/>
        <end position="365"/>
    </location>
</feature>
<sequence>MTLQHDPGASSADAPDAPARAAEPLPPAPGRAAAVPDGFPVDAFQEDPENVVVTAPAGSLRGRRRADGTITFFGIPFAEAPVGMLRFQPPMPRARWSGIREARFHGATPLRAELPGTFIPEPAIPGDDVLNVDVFTPSTDPAAALPVLVFFHGGGFTAGSPASPWYDGGAFNRDGVVTVNVSYRLGLDGFGWIEDAPANRAVLDWLLALEWVQGNIRAFGGDPSRVTIAGQSAGAAAVLTLLGMPRARGLFRAAWSMSGLDAGVAPERAERIGRALAALGGVEPTVAGFSSLSPERIAKLETEAAAGGLKPTAATRELLDDGPGFAPTIDGDLIPHGILEAARRGLGAGIPLVLTATDDEFAKLFDAHRGALRFLPKSWMLRRLGIPRRRRRDWVADNAGLRGGTAGWAGRYVSDRVFRAFALELAEVRGPAKTWLARFAWRSRAQRKRAVHCSDLPFFFDRLAADGVAAALGPNPPTMLAGALHADAVAFVHQLDPGWPKYSPRNAEVEVFDAPLPETVHDGFGSVRALT</sequence>
<dbReference type="GO" id="GO:0016787">
    <property type="term" value="F:hydrolase activity"/>
    <property type="evidence" value="ECO:0007669"/>
    <property type="project" value="UniProtKB-KW"/>
</dbReference>
<dbReference type="InterPro" id="IPR050309">
    <property type="entry name" value="Type-B_Carboxylest/Lipase"/>
</dbReference>
<evidence type="ECO:0000313" key="7">
    <source>
        <dbReference type="Proteomes" id="UP000438182"/>
    </source>
</evidence>
<dbReference type="AlphaFoldDB" id="A0A6I4P3X9"/>
<name>A0A6I4P3X9_9MICO</name>
<dbReference type="Gene3D" id="3.40.50.1820">
    <property type="entry name" value="alpha/beta hydrolase"/>
    <property type="match status" value="1"/>
</dbReference>
<comment type="caution">
    <text evidence="6">The sequence shown here is derived from an EMBL/GenBank/DDBJ whole genome shotgun (WGS) entry which is preliminary data.</text>
</comment>
<evidence type="ECO:0000313" key="6">
    <source>
        <dbReference type="EMBL" id="MWB97964.1"/>
    </source>
</evidence>
<feature type="compositionally biased region" description="Low complexity" evidence="4">
    <location>
        <begin position="1"/>
        <end position="23"/>
    </location>
</feature>
<dbReference type="SUPFAM" id="SSF53474">
    <property type="entry name" value="alpha/beta-Hydrolases"/>
    <property type="match status" value="1"/>
</dbReference>
<keyword evidence="7" id="KW-1185">Reference proteome</keyword>
<dbReference type="EC" id="3.1.1.-" evidence="3"/>
<dbReference type="RefSeq" id="WP_160423308.1">
    <property type="nucleotide sequence ID" value="NZ_WSTA01000016.1"/>
</dbReference>
<protein>
    <recommendedName>
        <fullName evidence="3">Carboxylic ester hydrolase</fullName>
        <ecNumber evidence="3">3.1.1.-</ecNumber>
    </recommendedName>
</protein>
<dbReference type="EMBL" id="WSTA01000016">
    <property type="protein sequence ID" value="MWB97964.1"/>
    <property type="molecule type" value="Genomic_DNA"/>
</dbReference>
<dbReference type="InterPro" id="IPR019826">
    <property type="entry name" value="Carboxylesterase_B_AS"/>
</dbReference>